<name>A0A2P2QXC4_RHIMU</name>
<sequence length="24" mass="2754">MRQICSREVDSSVYRDCQSFVSAS</sequence>
<organism evidence="1">
    <name type="scientific">Rhizophora mucronata</name>
    <name type="common">Asiatic mangrove</name>
    <dbReference type="NCBI Taxonomy" id="61149"/>
    <lineage>
        <taxon>Eukaryota</taxon>
        <taxon>Viridiplantae</taxon>
        <taxon>Streptophyta</taxon>
        <taxon>Embryophyta</taxon>
        <taxon>Tracheophyta</taxon>
        <taxon>Spermatophyta</taxon>
        <taxon>Magnoliopsida</taxon>
        <taxon>eudicotyledons</taxon>
        <taxon>Gunneridae</taxon>
        <taxon>Pentapetalae</taxon>
        <taxon>rosids</taxon>
        <taxon>fabids</taxon>
        <taxon>Malpighiales</taxon>
        <taxon>Rhizophoraceae</taxon>
        <taxon>Rhizophora</taxon>
    </lineage>
</organism>
<dbReference type="EMBL" id="GGEC01091067">
    <property type="protein sequence ID" value="MBX71551.1"/>
    <property type="molecule type" value="Transcribed_RNA"/>
</dbReference>
<evidence type="ECO:0000313" key="1">
    <source>
        <dbReference type="EMBL" id="MBX71551.1"/>
    </source>
</evidence>
<proteinExistence type="predicted"/>
<reference evidence="1" key="1">
    <citation type="submission" date="2018-02" db="EMBL/GenBank/DDBJ databases">
        <title>Rhizophora mucronata_Transcriptome.</title>
        <authorList>
            <person name="Meera S.P."/>
            <person name="Sreeshan A."/>
            <person name="Augustine A."/>
        </authorList>
    </citation>
    <scope>NUCLEOTIDE SEQUENCE</scope>
    <source>
        <tissue evidence="1">Leaf</tissue>
    </source>
</reference>
<accession>A0A2P2QXC4</accession>
<dbReference type="AlphaFoldDB" id="A0A2P2QXC4"/>
<protein>
    <submittedName>
        <fullName evidence="1">Uncharacterized protein</fullName>
    </submittedName>
</protein>